<feature type="transmembrane region" description="Helical" evidence="1">
    <location>
        <begin position="44"/>
        <end position="70"/>
    </location>
</feature>
<comment type="caution">
    <text evidence="2">The sequence shown here is derived from an EMBL/GenBank/DDBJ whole genome shotgun (WGS) entry which is preliminary data.</text>
</comment>
<evidence type="ECO:0000256" key="1">
    <source>
        <dbReference type="SAM" id="Phobius"/>
    </source>
</evidence>
<keyword evidence="3" id="KW-1185">Reference proteome</keyword>
<evidence type="ECO:0000313" key="2">
    <source>
        <dbReference type="EMBL" id="KAF6474920.1"/>
    </source>
</evidence>
<sequence>MANKCESLYTWKTWQPMSNCPNTASLRNEASLIRSPLTTSTSGLHLLLLGISLGVAFYLHIGSISGWLVANHDSCTRHHIQVPRPEADRGFFFLSLLLRSKEKPSSLSAISELRGQCISQGLG</sequence>
<dbReference type="AlphaFoldDB" id="A0A7J8HSA7"/>
<evidence type="ECO:0000313" key="3">
    <source>
        <dbReference type="Proteomes" id="UP000593571"/>
    </source>
</evidence>
<organism evidence="2 3">
    <name type="scientific">Rousettus aegyptiacus</name>
    <name type="common">Egyptian fruit bat</name>
    <name type="synonym">Pteropus aegyptiacus</name>
    <dbReference type="NCBI Taxonomy" id="9407"/>
    <lineage>
        <taxon>Eukaryota</taxon>
        <taxon>Metazoa</taxon>
        <taxon>Chordata</taxon>
        <taxon>Craniata</taxon>
        <taxon>Vertebrata</taxon>
        <taxon>Euteleostomi</taxon>
        <taxon>Mammalia</taxon>
        <taxon>Eutheria</taxon>
        <taxon>Laurasiatheria</taxon>
        <taxon>Chiroptera</taxon>
        <taxon>Yinpterochiroptera</taxon>
        <taxon>Pteropodoidea</taxon>
        <taxon>Pteropodidae</taxon>
        <taxon>Rousettinae</taxon>
        <taxon>Rousettus</taxon>
    </lineage>
</organism>
<reference evidence="2 3" key="1">
    <citation type="journal article" date="2020" name="Nature">
        <title>Six reference-quality genomes reveal evolution of bat adaptations.</title>
        <authorList>
            <person name="Jebb D."/>
            <person name="Huang Z."/>
            <person name="Pippel M."/>
            <person name="Hughes G.M."/>
            <person name="Lavrichenko K."/>
            <person name="Devanna P."/>
            <person name="Winkler S."/>
            <person name="Jermiin L.S."/>
            <person name="Skirmuntt E.C."/>
            <person name="Katzourakis A."/>
            <person name="Burkitt-Gray L."/>
            <person name="Ray D.A."/>
            <person name="Sullivan K.A.M."/>
            <person name="Roscito J.G."/>
            <person name="Kirilenko B.M."/>
            <person name="Davalos L.M."/>
            <person name="Corthals A.P."/>
            <person name="Power M.L."/>
            <person name="Jones G."/>
            <person name="Ransome R.D."/>
            <person name="Dechmann D.K.N."/>
            <person name="Locatelli A.G."/>
            <person name="Puechmaille S.J."/>
            <person name="Fedrigo O."/>
            <person name="Jarvis E.D."/>
            <person name="Hiller M."/>
            <person name="Vernes S.C."/>
            <person name="Myers E.W."/>
            <person name="Teeling E.C."/>
        </authorList>
    </citation>
    <scope>NUCLEOTIDE SEQUENCE [LARGE SCALE GENOMIC DNA]</scope>
    <source>
        <strain evidence="2">MRouAeg1</strain>
        <tissue evidence="2">Muscle</tissue>
    </source>
</reference>
<gene>
    <name evidence="2" type="ORF">HJG63_011039</name>
</gene>
<protein>
    <submittedName>
        <fullName evidence="2">Uncharacterized protein</fullName>
    </submittedName>
</protein>
<dbReference type="EMBL" id="JACASE010000004">
    <property type="protein sequence ID" value="KAF6474920.1"/>
    <property type="molecule type" value="Genomic_DNA"/>
</dbReference>
<dbReference type="Proteomes" id="UP000593571">
    <property type="component" value="Unassembled WGS sequence"/>
</dbReference>
<accession>A0A7J8HSA7</accession>
<keyword evidence="1" id="KW-0472">Membrane</keyword>
<keyword evidence="1" id="KW-1133">Transmembrane helix</keyword>
<keyword evidence="1" id="KW-0812">Transmembrane</keyword>
<name>A0A7J8HSA7_ROUAE</name>
<proteinExistence type="predicted"/>